<evidence type="ECO:0000313" key="7">
    <source>
        <dbReference type="EMBL" id="KAI7838016.1"/>
    </source>
</evidence>
<protein>
    <recommendedName>
        <fullName evidence="5">O-fucosyltransferase family protein</fullName>
    </recommendedName>
</protein>
<dbReference type="GO" id="GO:0016740">
    <property type="term" value="F:transferase activity"/>
    <property type="evidence" value="ECO:0007669"/>
    <property type="project" value="UniProtKB-KW"/>
</dbReference>
<accession>A0AAD5DJC3</accession>
<dbReference type="Gene3D" id="3.40.50.11350">
    <property type="match status" value="1"/>
</dbReference>
<evidence type="ECO:0000256" key="5">
    <source>
        <dbReference type="ARBA" id="ARBA00030350"/>
    </source>
</evidence>
<keyword evidence="8" id="KW-1185">Reference proteome</keyword>
<reference evidence="7" key="1">
    <citation type="submission" date="2020-11" db="EMBL/GenBank/DDBJ databases">
        <title>Chlorella ohadii genome sequencing and assembly.</title>
        <authorList>
            <person name="Murik O."/>
            <person name="Treves H."/>
            <person name="Kedem I."/>
            <person name="Shotland Y."/>
            <person name="Kaplan A."/>
        </authorList>
    </citation>
    <scope>NUCLEOTIDE SEQUENCE</scope>
    <source>
        <strain evidence="7">1</strain>
    </source>
</reference>
<evidence type="ECO:0000313" key="8">
    <source>
        <dbReference type="Proteomes" id="UP001205105"/>
    </source>
</evidence>
<dbReference type="Pfam" id="PF10250">
    <property type="entry name" value="O-FucT"/>
    <property type="match status" value="1"/>
</dbReference>
<dbReference type="AlphaFoldDB" id="A0AAD5DJC3"/>
<dbReference type="InterPro" id="IPR019378">
    <property type="entry name" value="GDP-Fuc_O-FucTrfase"/>
</dbReference>
<evidence type="ECO:0000256" key="1">
    <source>
        <dbReference type="ARBA" id="ARBA00007737"/>
    </source>
</evidence>
<comment type="caution">
    <text evidence="7">The sequence shown here is derived from an EMBL/GenBank/DDBJ whole genome shotgun (WGS) entry which is preliminary data.</text>
</comment>
<evidence type="ECO:0000256" key="2">
    <source>
        <dbReference type="ARBA" id="ARBA00022679"/>
    </source>
</evidence>
<name>A0AAD5DJC3_9CHLO</name>
<evidence type="ECO:0000256" key="3">
    <source>
        <dbReference type="ARBA" id="ARBA00023253"/>
    </source>
</evidence>
<keyword evidence="2" id="KW-0808">Transferase</keyword>
<gene>
    <name evidence="7" type="ORF">COHA_008197</name>
</gene>
<comment type="similarity">
    <text evidence="1">Belongs to the glycosyltransferase GT106 family.</text>
</comment>
<dbReference type="Proteomes" id="UP001205105">
    <property type="component" value="Unassembled WGS sequence"/>
</dbReference>
<keyword evidence="3" id="KW-0294">Fucose metabolism</keyword>
<organism evidence="7 8">
    <name type="scientific">Chlorella ohadii</name>
    <dbReference type="NCBI Taxonomy" id="2649997"/>
    <lineage>
        <taxon>Eukaryota</taxon>
        <taxon>Viridiplantae</taxon>
        <taxon>Chlorophyta</taxon>
        <taxon>core chlorophytes</taxon>
        <taxon>Trebouxiophyceae</taxon>
        <taxon>Chlorellales</taxon>
        <taxon>Chlorellaceae</taxon>
        <taxon>Chlorella clade</taxon>
        <taxon>Chlorella</taxon>
    </lineage>
</organism>
<dbReference type="GO" id="GO:0006004">
    <property type="term" value="P:fucose metabolic process"/>
    <property type="evidence" value="ECO:0007669"/>
    <property type="project" value="UniProtKB-KW"/>
</dbReference>
<proteinExistence type="inferred from homology"/>
<feature type="region of interest" description="Disordered" evidence="6">
    <location>
        <begin position="33"/>
        <end position="88"/>
    </location>
</feature>
<dbReference type="CDD" id="cd11296">
    <property type="entry name" value="O-FucT_like"/>
    <property type="match status" value="1"/>
</dbReference>
<evidence type="ECO:0000256" key="4">
    <source>
        <dbReference type="ARBA" id="ARBA00023277"/>
    </source>
</evidence>
<dbReference type="EMBL" id="JADXDR010000138">
    <property type="protein sequence ID" value="KAI7838016.1"/>
    <property type="molecule type" value="Genomic_DNA"/>
</dbReference>
<sequence length="514" mass="55932">MSAGGSAAGVTAVIATVRGSSGSSKVQAQLALGRSGRLGIAPGTAATPRSRPAALREAAKQRQRQQQQQQQLHAGREGGPDEEPLPTGLPPDFDAQVYLLYHPELKQQGIDSPAAAARHYLAKGRAEGRPYKRLRVLLRYTACTGLINQHYSHIAAFTLAAALGAELVLPPAVCRDSFAHYFSVYKEKNEVQWSPVPLDALLDVDGIIAYCLPISTAALFHSIPRAERGMAVHRTPALKPFPDLTQPEVAFPRYPAGDLDPNLVVRLEDVYLKALDLGELMDRARQAVVGHARGIRKDDLEAELPYVVLDLPCSFFSLRSLSNLPMVTEVARSLAFAPRLHAMADRVVAALTDGGRLPFNGVHLRVEKDARDWASIMGGTQVVWSGYLKTMRAVGFNSSTRLYAASGMLTYGASDEMARVKNYLIRTGLCSEVHHKEQYIPQKELEALNSEQKALLDFLVLARADRFAGFGSSTFSFYLREYRALQGIARKSSGLVDASIIGTDSLFHSAGTVV</sequence>
<keyword evidence="4" id="KW-0119">Carbohydrate metabolism</keyword>
<evidence type="ECO:0000256" key="6">
    <source>
        <dbReference type="SAM" id="MobiDB-lite"/>
    </source>
</evidence>